<keyword evidence="12" id="KW-1185">Reference proteome</keyword>
<evidence type="ECO:0000256" key="6">
    <source>
        <dbReference type="ARBA" id="ARBA00023136"/>
    </source>
</evidence>
<dbReference type="Pfam" id="PF10320">
    <property type="entry name" value="7TM_GPCR_Srsx"/>
    <property type="match status" value="1"/>
</dbReference>
<dbReference type="EMBL" id="UYJE01008280">
    <property type="protein sequence ID" value="VDI62601.1"/>
    <property type="molecule type" value="Genomic_DNA"/>
</dbReference>
<dbReference type="InterPro" id="IPR017452">
    <property type="entry name" value="GPCR_Rhodpsn_7TM"/>
</dbReference>
<feature type="transmembrane region" description="Helical" evidence="9">
    <location>
        <begin position="115"/>
        <end position="138"/>
    </location>
</feature>
<name>A0A8B6GDV1_MYTGA</name>
<evidence type="ECO:0000256" key="4">
    <source>
        <dbReference type="ARBA" id="ARBA00022989"/>
    </source>
</evidence>
<evidence type="ECO:0000313" key="11">
    <source>
        <dbReference type="EMBL" id="VDI62601.1"/>
    </source>
</evidence>
<keyword evidence="6 9" id="KW-0472">Membrane</keyword>
<evidence type="ECO:0000256" key="3">
    <source>
        <dbReference type="ARBA" id="ARBA00022692"/>
    </source>
</evidence>
<dbReference type="GO" id="GO:0005886">
    <property type="term" value="C:plasma membrane"/>
    <property type="evidence" value="ECO:0007669"/>
    <property type="project" value="UniProtKB-SubCell"/>
</dbReference>
<protein>
    <recommendedName>
        <fullName evidence="10">G-protein coupled receptors family 1 profile domain-containing protein</fullName>
    </recommendedName>
</protein>
<evidence type="ECO:0000256" key="2">
    <source>
        <dbReference type="ARBA" id="ARBA00022475"/>
    </source>
</evidence>
<keyword evidence="8" id="KW-0807">Transducer</keyword>
<keyword evidence="5" id="KW-0297">G-protein coupled receptor</keyword>
<feature type="domain" description="G-protein coupled receptors family 1 profile" evidence="10">
    <location>
        <begin position="1"/>
        <end position="225"/>
    </location>
</feature>
<evidence type="ECO:0000256" key="1">
    <source>
        <dbReference type="ARBA" id="ARBA00004651"/>
    </source>
</evidence>
<dbReference type="AlphaFoldDB" id="A0A8B6GDV1"/>
<proteinExistence type="predicted"/>
<dbReference type="OrthoDB" id="10365546at2759"/>
<feature type="transmembrane region" description="Helical" evidence="9">
    <location>
        <begin position="22"/>
        <end position="50"/>
    </location>
</feature>
<accession>A0A8B6GDV1</accession>
<reference evidence="11" key="1">
    <citation type="submission" date="2018-11" db="EMBL/GenBank/DDBJ databases">
        <authorList>
            <person name="Alioto T."/>
            <person name="Alioto T."/>
        </authorList>
    </citation>
    <scope>NUCLEOTIDE SEQUENCE</scope>
</reference>
<keyword evidence="3 9" id="KW-0812">Transmembrane</keyword>
<keyword evidence="7" id="KW-0675">Receptor</keyword>
<feature type="transmembrane region" description="Helical" evidence="9">
    <location>
        <begin position="207"/>
        <end position="227"/>
    </location>
</feature>
<organism evidence="11 12">
    <name type="scientific">Mytilus galloprovincialis</name>
    <name type="common">Mediterranean mussel</name>
    <dbReference type="NCBI Taxonomy" id="29158"/>
    <lineage>
        <taxon>Eukaryota</taxon>
        <taxon>Metazoa</taxon>
        <taxon>Spiralia</taxon>
        <taxon>Lophotrochozoa</taxon>
        <taxon>Mollusca</taxon>
        <taxon>Bivalvia</taxon>
        <taxon>Autobranchia</taxon>
        <taxon>Pteriomorphia</taxon>
        <taxon>Mytilida</taxon>
        <taxon>Mytiloidea</taxon>
        <taxon>Mytilidae</taxon>
        <taxon>Mytilinae</taxon>
        <taxon>Mytilus</taxon>
    </lineage>
</organism>
<evidence type="ECO:0000313" key="12">
    <source>
        <dbReference type="Proteomes" id="UP000596742"/>
    </source>
</evidence>
<gene>
    <name evidence="11" type="ORF">MGAL_10B035711</name>
</gene>
<keyword evidence="4 9" id="KW-1133">Transmembrane helix</keyword>
<dbReference type="PROSITE" id="PS50262">
    <property type="entry name" value="G_PROTEIN_RECEP_F1_2"/>
    <property type="match status" value="1"/>
</dbReference>
<evidence type="ECO:0000256" key="5">
    <source>
        <dbReference type="ARBA" id="ARBA00023040"/>
    </source>
</evidence>
<dbReference type="InterPro" id="IPR019424">
    <property type="entry name" value="7TM_GPCR_Srsx"/>
</dbReference>
<dbReference type="Gene3D" id="1.20.1070.10">
    <property type="entry name" value="Rhodopsin 7-helix transmembrane proteins"/>
    <property type="match status" value="1"/>
</dbReference>
<feature type="transmembrane region" description="Helical" evidence="9">
    <location>
        <begin position="172"/>
        <end position="195"/>
    </location>
</feature>
<comment type="subcellular location">
    <subcellularLocation>
        <location evidence="1">Cell membrane</location>
        <topology evidence="1">Multi-pass membrane protein</topology>
    </subcellularLocation>
</comment>
<sequence length="308" mass="35035">MMFERILNEFLAQMSTQFDEDIFQHLCGLMVHLMAGTIVFSLMQTFLICLERLNATFAIPNKFLTIITNNVPVGVCFLLAHLCPISVFVFSEVTADNQHKHNGCHPQFTMQNTTYLLFDVPSGILVCLITICYVMVIVRMKKHRNHLISFRTLSETQIKQRRKAILKMRKNVITLSIIIVFTICGILPRTIYGLYSQSIKEPSLDVINLTNTLLLLNPLFDPFVYVFRIQEFRSRLKFKCFKSNKIGNFATVTANQTNTKTSNKIGNFATVTANLTNTKTSNKIGNYATVTANQTHTKTQVLDNDGNM</sequence>
<evidence type="ECO:0000256" key="8">
    <source>
        <dbReference type="ARBA" id="ARBA00023224"/>
    </source>
</evidence>
<comment type="caution">
    <text evidence="11">The sequence shown here is derived from an EMBL/GenBank/DDBJ whole genome shotgun (WGS) entry which is preliminary data.</text>
</comment>
<dbReference type="SUPFAM" id="SSF81321">
    <property type="entry name" value="Family A G protein-coupled receptor-like"/>
    <property type="match status" value="1"/>
</dbReference>
<feature type="transmembrane region" description="Helical" evidence="9">
    <location>
        <begin position="71"/>
        <end position="90"/>
    </location>
</feature>
<evidence type="ECO:0000256" key="9">
    <source>
        <dbReference type="SAM" id="Phobius"/>
    </source>
</evidence>
<keyword evidence="2" id="KW-1003">Cell membrane</keyword>
<evidence type="ECO:0000259" key="10">
    <source>
        <dbReference type="PROSITE" id="PS50262"/>
    </source>
</evidence>
<dbReference type="GO" id="GO:0004930">
    <property type="term" value="F:G protein-coupled receptor activity"/>
    <property type="evidence" value="ECO:0007669"/>
    <property type="project" value="UniProtKB-KW"/>
</dbReference>
<dbReference type="Proteomes" id="UP000596742">
    <property type="component" value="Unassembled WGS sequence"/>
</dbReference>
<evidence type="ECO:0000256" key="7">
    <source>
        <dbReference type="ARBA" id="ARBA00023170"/>
    </source>
</evidence>
<dbReference type="PANTHER" id="PTHR24249:SF372">
    <property type="entry name" value="G-PROTEIN COUPLED RECEPTORS FAMILY 1 PROFILE DOMAIN-CONTAINING PROTEIN"/>
    <property type="match status" value="1"/>
</dbReference>
<dbReference type="PANTHER" id="PTHR24249">
    <property type="entry name" value="HISTAMINE RECEPTOR-RELATED G-PROTEIN COUPLED RECEPTOR"/>
    <property type="match status" value="1"/>
</dbReference>
<dbReference type="InterPro" id="IPR050569">
    <property type="entry name" value="TAAR"/>
</dbReference>